<name>A0A939BRA9_9FIRM</name>
<feature type="domain" description="DUF4476" evidence="1">
    <location>
        <begin position="58"/>
        <end position="133"/>
    </location>
</feature>
<organism evidence="2 3">
    <name type="scientific">Halanaerobacter jeridensis</name>
    <dbReference type="NCBI Taxonomy" id="706427"/>
    <lineage>
        <taxon>Bacteria</taxon>
        <taxon>Bacillati</taxon>
        <taxon>Bacillota</taxon>
        <taxon>Clostridia</taxon>
        <taxon>Halanaerobiales</taxon>
        <taxon>Halobacteroidaceae</taxon>
        <taxon>Halanaerobacter</taxon>
    </lineage>
</organism>
<evidence type="ECO:0000313" key="3">
    <source>
        <dbReference type="Proteomes" id="UP000774000"/>
    </source>
</evidence>
<gene>
    <name evidence="2" type="ORF">JOC47_000635</name>
</gene>
<sequence length="144" mass="16996">MKDKIVQKLDEIEEEYLSELSSQERREAVVMIDEIGELVDQIMEQEGFETNERKDTLSRTQFNKLLEVLMTNNSFAKQKNVLLMTSLQKNFTVNQVYRILHSIKDIDNKFTILELLVPNISNPKDMYRLFEYLKNIKKDSDLSS</sequence>
<reference evidence="2" key="1">
    <citation type="submission" date="2021-01" db="EMBL/GenBank/DDBJ databases">
        <title>Genomic Encyclopedia of Type Strains, Phase IV (KMG-IV): sequencing the most valuable type-strain genomes for metagenomic binning, comparative biology and taxonomic classification.</title>
        <authorList>
            <person name="Goeker M."/>
        </authorList>
    </citation>
    <scope>NUCLEOTIDE SEQUENCE</scope>
    <source>
        <strain evidence="2">DSM 23230</strain>
    </source>
</reference>
<dbReference type="Pfam" id="PF14771">
    <property type="entry name" value="DUF4476"/>
    <property type="match status" value="1"/>
</dbReference>
<protein>
    <submittedName>
        <fullName evidence="2">DNA helicase IV</fullName>
    </submittedName>
</protein>
<dbReference type="EMBL" id="JAFBDQ010000003">
    <property type="protein sequence ID" value="MBM7555801.1"/>
    <property type="molecule type" value="Genomic_DNA"/>
</dbReference>
<evidence type="ECO:0000313" key="2">
    <source>
        <dbReference type="EMBL" id="MBM7555801.1"/>
    </source>
</evidence>
<evidence type="ECO:0000259" key="1">
    <source>
        <dbReference type="Pfam" id="PF14771"/>
    </source>
</evidence>
<dbReference type="AlphaFoldDB" id="A0A939BRA9"/>
<dbReference type="RefSeq" id="WP_204700527.1">
    <property type="nucleotide sequence ID" value="NZ_JAFBDQ010000003.1"/>
</dbReference>
<dbReference type="InterPro" id="IPR028011">
    <property type="entry name" value="DUF4476"/>
</dbReference>
<keyword evidence="2" id="KW-0378">Hydrolase</keyword>
<dbReference type="Proteomes" id="UP000774000">
    <property type="component" value="Unassembled WGS sequence"/>
</dbReference>
<accession>A0A939BRA9</accession>
<comment type="caution">
    <text evidence="2">The sequence shown here is derived from an EMBL/GenBank/DDBJ whole genome shotgun (WGS) entry which is preliminary data.</text>
</comment>
<keyword evidence="2" id="KW-0067">ATP-binding</keyword>
<keyword evidence="2" id="KW-0547">Nucleotide-binding</keyword>
<dbReference type="GO" id="GO:0004386">
    <property type="term" value="F:helicase activity"/>
    <property type="evidence" value="ECO:0007669"/>
    <property type="project" value="UniProtKB-KW"/>
</dbReference>
<proteinExistence type="predicted"/>
<keyword evidence="2" id="KW-0347">Helicase</keyword>
<keyword evidence="3" id="KW-1185">Reference proteome</keyword>